<proteinExistence type="predicted"/>
<comment type="caution">
    <text evidence="1">The sequence shown here is derived from an EMBL/GenBank/DDBJ whole genome shotgun (WGS) entry which is preliminary data.</text>
</comment>
<keyword evidence="2" id="KW-1185">Reference proteome</keyword>
<dbReference type="RefSeq" id="WP_229642991.1">
    <property type="nucleotide sequence ID" value="NZ_JADWDC010000132.1"/>
</dbReference>
<reference evidence="1" key="1">
    <citation type="journal article" date="2021" name="Antonie Van Leeuwenhoek">
        <title>Draft genome and description of Waterburya agarophytonicola gen. nov. sp. nov. (Pleurocapsales, Cyanobacteria): a seaweed symbiont.</title>
        <authorList>
            <person name="Bonthond G."/>
            <person name="Shalygin S."/>
            <person name="Bayer T."/>
            <person name="Weinberger F."/>
        </authorList>
    </citation>
    <scope>NUCLEOTIDE SEQUENCE</scope>
    <source>
        <strain evidence="1">KI4</strain>
    </source>
</reference>
<name>A0A964BUV1_9CYAN</name>
<protein>
    <submittedName>
        <fullName evidence="1">Uncharacterized protein</fullName>
    </submittedName>
</protein>
<dbReference type="EMBL" id="JADWDC010000132">
    <property type="protein sequence ID" value="MCC0179895.1"/>
    <property type="molecule type" value="Genomic_DNA"/>
</dbReference>
<sequence>MFEESRIGEKKIPPLLSTMTGEAYQPARIYYQVSQKNAVLGRFKRLRCIDYDSTCDRWVWLYTEEAKNIKFDQSYRDIPKQYRPIVLGYFTFEEDKKLRLDVRSFERVIEAMTFFDRKINRRLAKVTTIKIVNKLFPATIATEEMSNHHTLFFEQRQAVNPKDEMKKLEEIAAQYEAGEERQEVAFSYLEKQMKKTLPEVEELETHFYEDGIESVAMSLRMRHIEAMEHWKGNKNFSKFDLMTTLLENFEEEEF</sequence>
<accession>A0A964BUV1</accession>
<organism evidence="1 2">
    <name type="scientific">Waterburya agarophytonicola KI4</name>
    <dbReference type="NCBI Taxonomy" id="2874699"/>
    <lineage>
        <taxon>Bacteria</taxon>
        <taxon>Bacillati</taxon>
        <taxon>Cyanobacteriota</taxon>
        <taxon>Cyanophyceae</taxon>
        <taxon>Pleurocapsales</taxon>
        <taxon>Hyellaceae</taxon>
        <taxon>Waterburya</taxon>
        <taxon>Waterburya agarophytonicola</taxon>
    </lineage>
</organism>
<gene>
    <name evidence="1" type="ORF">I4641_23445</name>
</gene>
<evidence type="ECO:0000313" key="2">
    <source>
        <dbReference type="Proteomes" id="UP000729733"/>
    </source>
</evidence>
<evidence type="ECO:0000313" key="1">
    <source>
        <dbReference type="EMBL" id="MCC0179895.1"/>
    </source>
</evidence>
<dbReference type="Proteomes" id="UP000729733">
    <property type="component" value="Unassembled WGS sequence"/>
</dbReference>
<dbReference type="AlphaFoldDB" id="A0A964BUV1"/>